<dbReference type="GO" id="GO:0008284">
    <property type="term" value="P:positive regulation of cell population proliferation"/>
    <property type="evidence" value="ECO:0007669"/>
    <property type="project" value="TreeGrafter"/>
</dbReference>
<dbReference type="AlphaFoldDB" id="A0A7G7WZ74"/>
<dbReference type="SUPFAM" id="SSF57501">
    <property type="entry name" value="Cystine-knot cytokines"/>
    <property type="match status" value="1"/>
</dbReference>
<dbReference type="PANTHER" id="PTHR11633">
    <property type="entry name" value="PLATELET-DERIVED GROWTH FACTOR"/>
    <property type="match status" value="1"/>
</dbReference>
<dbReference type="PROSITE" id="PS50278">
    <property type="entry name" value="PDGF_2"/>
    <property type="match status" value="1"/>
</dbReference>
<dbReference type="GO" id="GO:0070851">
    <property type="term" value="F:growth factor receptor binding"/>
    <property type="evidence" value="ECO:0007669"/>
    <property type="project" value="TreeGrafter"/>
</dbReference>
<name>A0A7G7WZ74_9CNID</name>
<organism evidence="8">
    <name type="scientific">Isarachnanthus nocturnus</name>
    <dbReference type="NCBI Taxonomy" id="1240238"/>
    <lineage>
        <taxon>Eukaryota</taxon>
        <taxon>Metazoa</taxon>
        <taxon>Cnidaria</taxon>
        <taxon>Anthozoa</taxon>
        <taxon>Ceriantharia</taxon>
        <taxon>Penicillaria (in: tube anenomes)</taxon>
        <taxon>Arachnactidae</taxon>
        <taxon>Isarachnanthus</taxon>
    </lineage>
</organism>
<keyword evidence="3" id="KW-0497">Mitogen</keyword>
<dbReference type="PANTHER" id="PTHR11633:SF1">
    <property type="entry name" value="LD28763P"/>
    <property type="match status" value="1"/>
</dbReference>
<keyword evidence="6" id="KW-0732">Signal</keyword>
<evidence type="ECO:0000256" key="6">
    <source>
        <dbReference type="SAM" id="SignalP"/>
    </source>
</evidence>
<dbReference type="Gene3D" id="2.10.90.10">
    <property type="entry name" value="Cystine-knot cytokines"/>
    <property type="match status" value="1"/>
</dbReference>
<evidence type="ECO:0000256" key="5">
    <source>
        <dbReference type="SAM" id="MobiDB-lite"/>
    </source>
</evidence>
<protein>
    <submittedName>
        <fullName evidence="8">Toxin candidate TRINITY_DN9564_c1_g1_i1</fullName>
    </submittedName>
</protein>
<dbReference type="EMBL" id="MT747629">
    <property type="protein sequence ID" value="QNH72563.1"/>
    <property type="molecule type" value="mRNA"/>
</dbReference>
<comment type="similarity">
    <text evidence="1 4">Belongs to the PDGF/VEGF growth factor family.</text>
</comment>
<dbReference type="SMART" id="SM00141">
    <property type="entry name" value="PDGF"/>
    <property type="match status" value="1"/>
</dbReference>
<accession>A0A7G7WZ74</accession>
<feature type="signal peptide" evidence="6">
    <location>
        <begin position="1"/>
        <end position="19"/>
    </location>
</feature>
<evidence type="ECO:0000256" key="3">
    <source>
        <dbReference type="ARBA" id="ARBA00023246"/>
    </source>
</evidence>
<evidence type="ECO:0000313" key="8">
    <source>
        <dbReference type="EMBL" id="QNH72563.1"/>
    </source>
</evidence>
<dbReference type="GO" id="GO:0051781">
    <property type="term" value="P:positive regulation of cell division"/>
    <property type="evidence" value="ECO:0007669"/>
    <property type="project" value="UniProtKB-KW"/>
</dbReference>
<dbReference type="InterPro" id="IPR029034">
    <property type="entry name" value="Cystine-knot_cytokine"/>
</dbReference>
<feature type="chain" id="PRO_5029021637" evidence="6">
    <location>
        <begin position="20"/>
        <end position="382"/>
    </location>
</feature>
<dbReference type="GO" id="GO:0016020">
    <property type="term" value="C:membrane"/>
    <property type="evidence" value="ECO:0007669"/>
    <property type="project" value="InterPro"/>
</dbReference>
<feature type="region of interest" description="Disordered" evidence="5">
    <location>
        <begin position="38"/>
        <end position="63"/>
    </location>
</feature>
<reference evidence="8" key="1">
    <citation type="journal article" date="2020" name="Mar. Drugs">
        <title>Transcriptomic Analysis of Four Cerianthid (Cnidaria, Ceriantharia) Venoms.</title>
        <authorList>
            <person name="Klompen A.M.L."/>
            <person name="Macrander J."/>
            <person name="Reitzel A.M."/>
            <person name="Stampar S.N."/>
        </authorList>
    </citation>
    <scope>NUCLEOTIDE SEQUENCE</scope>
</reference>
<dbReference type="Pfam" id="PF00341">
    <property type="entry name" value="PDGF"/>
    <property type="match status" value="1"/>
</dbReference>
<feature type="domain" description="Platelet-derived growth factor (PDGF) family profile" evidence="7">
    <location>
        <begin position="126"/>
        <end position="296"/>
    </location>
</feature>
<dbReference type="GO" id="GO:0008083">
    <property type="term" value="F:growth factor activity"/>
    <property type="evidence" value="ECO:0007669"/>
    <property type="project" value="UniProtKB-KW"/>
</dbReference>
<reference evidence="8" key="2">
    <citation type="submission" date="2020-07" db="EMBL/GenBank/DDBJ databases">
        <authorList>
            <person name="Klompen A.L."/>
            <person name="Macrander J."/>
            <person name="Reitzel A.M."/>
            <person name="Stampar S.N."/>
        </authorList>
    </citation>
    <scope>NUCLEOTIDE SEQUENCE</scope>
</reference>
<evidence type="ECO:0000256" key="4">
    <source>
        <dbReference type="RuleBase" id="RU003818"/>
    </source>
</evidence>
<sequence length="382" mass="43939">MRALLELLSILVLVNYASPHFKENRRHRFEPRRIRDEPNIPKWVRPNSPKNDFRRPDNEPVQAQVPHVVLDRLQGVKSTTDFLKAFGGEKFLKKPEEVKKPSKSKGPQGKGPSKVPGRKTDSGSSELLTGASEDESGVDFENQYCSPRPAIVHVAQPNPSEGIIYPFCIKLQRCQGCCGIADQTQHCAPIRWKNVSFTAYKVSWSQTVVRSVSVRRPAERLLEQTEVDPIVDTDDVPLVERDRHPVKLDFREMMRSSKRGETHNRLRRAARNMQQVQEVQITMATHAECGCQCTLDPSKCGPRQKFVEKNCRCECKAQERCPADHEWDDQSCQCVCRDQIGECKRTMYWDREICACKCWVRRCKKGKVQDPKTCRCVYKRNI</sequence>
<dbReference type="GO" id="GO:0005615">
    <property type="term" value="C:extracellular space"/>
    <property type="evidence" value="ECO:0007669"/>
    <property type="project" value="TreeGrafter"/>
</dbReference>
<evidence type="ECO:0000256" key="2">
    <source>
        <dbReference type="ARBA" id="ARBA00023030"/>
    </source>
</evidence>
<evidence type="ECO:0000259" key="7">
    <source>
        <dbReference type="PROSITE" id="PS50278"/>
    </source>
</evidence>
<evidence type="ECO:0000256" key="1">
    <source>
        <dbReference type="ARBA" id="ARBA00006686"/>
    </source>
</evidence>
<dbReference type="InterPro" id="IPR000072">
    <property type="entry name" value="PDGF/VEGF_dom"/>
</dbReference>
<proteinExistence type="evidence at transcript level"/>
<keyword evidence="2 4" id="KW-0339">Growth factor</keyword>
<feature type="compositionally biased region" description="Low complexity" evidence="5">
    <location>
        <begin position="104"/>
        <end position="114"/>
    </location>
</feature>
<feature type="region of interest" description="Disordered" evidence="5">
    <location>
        <begin position="94"/>
        <end position="140"/>
    </location>
</feature>